<organism evidence="2 3">
    <name type="scientific">Echinicola soli</name>
    <dbReference type="NCBI Taxonomy" id="2591634"/>
    <lineage>
        <taxon>Bacteria</taxon>
        <taxon>Pseudomonadati</taxon>
        <taxon>Bacteroidota</taxon>
        <taxon>Cytophagia</taxon>
        <taxon>Cytophagales</taxon>
        <taxon>Cyclobacteriaceae</taxon>
        <taxon>Echinicola</taxon>
    </lineage>
</organism>
<gene>
    <name evidence="2" type="ORF">FKX85_16445</name>
</gene>
<dbReference type="KEGG" id="echi:FKX85_16445"/>
<accession>A0A514CLG5</accession>
<name>A0A514CLG5_9BACT</name>
<dbReference type="EMBL" id="CP041253">
    <property type="protein sequence ID" value="QDH80544.1"/>
    <property type="molecule type" value="Genomic_DNA"/>
</dbReference>
<sequence length="122" mass="14061">MHFYNYDEQLKKIDRAGRGAIISRSIATATIVLFLFATAFTMELRFVIGSIMCLMVCWCLESYFKIIEDKHQQLFDLNGSSTNQPNAKETVKTWMGELFFSLNSLFYFLAILLHGALFILVQ</sequence>
<reference evidence="2 3" key="1">
    <citation type="submission" date="2019-06" db="EMBL/GenBank/DDBJ databases">
        <title>Echinicola alkalisoli sp. nov. isolated from saline soil.</title>
        <authorList>
            <person name="Sun J.-Q."/>
            <person name="Xu L."/>
        </authorList>
    </citation>
    <scope>NUCLEOTIDE SEQUENCE [LARGE SCALE GENOMIC DNA]</scope>
    <source>
        <strain evidence="2 3">LN3S3</strain>
    </source>
</reference>
<evidence type="ECO:0000256" key="1">
    <source>
        <dbReference type="SAM" id="Phobius"/>
    </source>
</evidence>
<keyword evidence="1" id="KW-1133">Transmembrane helix</keyword>
<feature type="transmembrane region" description="Helical" evidence="1">
    <location>
        <begin position="21"/>
        <end position="40"/>
    </location>
</feature>
<dbReference type="RefSeq" id="WP_141615774.1">
    <property type="nucleotide sequence ID" value="NZ_CP041253.1"/>
</dbReference>
<dbReference type="OrthoDB" id="839523at2"/>
<keyword evidence="1" id="KW-0472">Membrane</keyword>
<feature type="transmembrane region" description="Helical" evidence="1">
    <location>
        <begin position="46"/>
        <end position="64"/>
    </location>
</feature>
<keyword evidence="3" id="KW-1185">Reference proteome</keyword>
<proteinExistence type="predicted"/>
<evidence type="ECO:0000313" key="2">
    <source>
        <dbReference type="EMBL" id="QDH80544.1"/>
    </source>
</evidence>
<protein>
    <submittedName>
        <fullName evidence="2">Uncharacterized protein</fullName>
    </submittedName>
</protein>
<keyword evidence="1" id="KW-0812">Transmembrane</keyword>
<dbReference type="Proteomes" id="UP000316614">
    <property type="component" value="Chromosome"/>
</dbReference>
<feature type="transmembrane region" description="Helical" evidence="1">
    <location>
        <begin position="98"/>
        <end position="121"/>
    </location>
</feature>
<evidence type="ECO:0000313" key="3">
    <source>
        <dbReference type="Proteomes" id="UP000316614"/>
    </source>
</evidence>
<dbReference type="AlphaFoldDB" id="A0A514CLG5"/>